<reference evidence="2" key="1">
    <citation type="journal article" date="2014" name="Proc. Natl. Acad. Sci. U.S.A.">
        <title>Extensive sampling of basidiomycete genomes demonstrates inadequacy of the white-rot/brown-rot paradigm for wood decay fungi.</title>
        <authorList>
            <person name="Riley R."/>
            <person name="Salamov A.A."/>
            <person name="Brown D.W."/>
            <person name="Nagy L.G."/>
            <person name="Floudas D."/>
            <person name="Held B.W."/>
            <person name="Levasseur A."/>
            <person name="Lombard V."/>
            <person name="Morin E."/>
            <person name="Otillar R."/>
            <person name="Lindquist E.A."/>
            <person name="Sun H."/>
            <person name="LaButti K.M."/>
            <person name="Schmutz J."/>
            <person name="Jabbour D."/>
            <person name="Luo H."/>
            <person name="Baker S.E."/>
            <person name="Pisabarro A.G."/>
            <person name="Walton J.D."/>
            <person name="Blanchette R.A."/>
            <person name="Henrissat B."/>
            <person name="Martin F."/>
            <person name="Cullen D."/>
            <person name="Hibbett D.S."/>
            <person name="Grigoriev I.V."/>
        </authorList>
    </citation>
    <scope>NUCLEOTIDE SEQUENCE [LARGE SCALE GENOMIC DNA]</scope>
    <source>
        <strain evidence="2">MUCL 33604</strain>
    </source>
</reference>
<dbReference type="OrthoDB" id="3199698at2759"/>
<dbReference type="InParanoid" id="A0A067PBH7"/>
<dbReference type="HOGENOM" id="CLU_006344_7_0_1"/>
<evidence type="ECO:0000313" key="1">
    <source>
        <dbReference type="EMBL" id="KDQ51190.1"/>
    </source>
</evidence>
<dbReference type="Proteomes" id="UP000027265">
    <property type="component" value="Unassembled WGS sequence"/>
</dbReference>
<dbReference type="InterPro" id="IPR041078">
    <property type="entry name" value="Plavaka"/>
</dbReference>
<keyword evidence="2" id="KW-1185">Reference proteome</keyword>
<dbReference type="Pfam" id="PF18759">
    <property type="entry name" value="Plavaka"/>
    <property type="match status" value="1"/>
</dbReference>
<gene>
    <name evidence="1" type="ORF">JAAARDRAFT_140696</name>
</gene>
<protein>
    <submittedName>
        <fullName evidence="1">Uncharacterized protein</fullName>
    </submittedName>
</protein>
<accession>A0A067PBH7</accession>
<organism evidence="1 2">
    <name type="scientific">Jaapia argillacea MUCL 33604</name>
    <dbReference type="NCBI Taxonomy" id="933084"/>
    <lineage>
        <taxon>Eukaryota</taxon>
        <taxon>Fungi</taxon>
        <taxon>Dikarya</taxon>
        <taxon>Basidiomycota</taxon>
        <taxon>Agaricomycotina</taxon>
        <taxon>Agaricomycetes</taxon>
        <taxon>Agaricomycetidae</taxon>
        <taxon>Jaapiales</taxon>
        <taxon>Jaapiaceae</taxon>
        <taxon>Jaapia</taxon>
    </lineage>
</organism>
<proteinExistence type="predicted"/>
<evidence type="ECO:0000313" key="2">
    <source>
        <dbReference type="Proteomes" id="UP000027265"/>
    </source>
</evidence>
<dbReference type="EMBL" id="KL197751">
    <property type="protein sequence ID" value="KDQ51190.1"/>
    <property type="molecule type" value="Genomic_DNA"/>
</dbReference>
<feature type="non-terminal residue" evidence="1">
    <location>
        <position position="222"/>
    </location>
</feature>
<dbReference type="AlphaFoldDB" id="A0A067PBH7"/>
<sequence length="222" mass="25008">MLTNIGLAARKCNEEGEFIPEDEQPPPRDATHDWTPFGDEPSFQFAELMFEKIQSSRGDIDELLRILVKKSAEDGAGGPIYRNCADMEETINAIEYGESNWTSFKVKYSEEITPESPAWKREEFVIHTRDSRSIVRSIVGSVDFDGHFDYVPFEEFTGPDCQRWSNFMSGRWAFQKADTIAEDPNTHGAMLVLIILGADKTTVSVGTGNQEFHPVYLSVGNV</sequence>
<name>A0A067PBH7_9AGAM</name>